<name>I5ATB3_EUBC6</name>
<evidence type="ECO:0000313" key="2">
    <source>
        <dbReference type="Proteomes" id="UP000005753"/>
    </source>
</evidence>
<accession>I5ATB3</accession>
<reference evidence="1 2" key="1">
    <citation type="submission" date="2010-08" db="EMBL/GenBank/DDBJ databases">
        <authorList>
            <consortium name="US DOE Joint Genome Institute (JGI-PGF)"/>
            <person name="Lucas S."/>
            <person name="Copeland A."/>
            <person name="Lapidus A."/>
            <person name="Cheng J.-F."/>
            <person name="Bruce D."/>
            <person name="Goodwin L."/>
            <person name="Pitluck S."/>
            <person name="Land M.L."/>
            <person name="Hauser L."/>
            <person name="Chang Y.-J."/>
            <person name="Anderson I.J."/>
            <person name="Johnson E."/>
            <person name="Mulhopadhyay B."/>
            <person name="Kyrpides N."/>
            <person name="Woyke T.J."/>
        </authorList>
    </citation>
    <scope>NUCLEOTIDE SEQUENCE [LARGE SCALE GENOMIC DNA]</scope>
    <source>
        <strain evidence="1 2">6</strain>
    </source>
</reference>
<dbReference type="Gene3D" id="3.40.50.1820">
    <property type="entry name" value="alpha/beta hydrolase"/>
    <property type="match status" value="1"/>
</dbReference>
<dbReference type="Proteomes" id="UP000005753">
    <property type="component" value="Chromosome"/>
</dbReference>
<dbReference type="eggNOG" id="COG1073">
    <property type="taxonomic scope" value="Bacteria"/>
</dbReference>
<dbReference type="InterPro" id="IPR024499">
    <property type="entry name" value="Mbeg1-like"/>
</dbReference>
<dbReference type="OrthoDB" id="9769481at2"/>
<protein>
    <recommendedName>
        <fullName evidence="3">DUF2974 domain-containing protein</fullName>
    </recommendedName>
</protein>
<dbReference type="SUPFAM" id="SSF53474">
    <property type="entry name" value="alpha/beta-Hydrolases"/>
    <property type="match status" value="1"/>
</dbReference>
<organism evidence="1 2">
    <name type="scientific">Eubacterium cellulosolvens (strain ATCC 43171 / JCM 9499 / 6)</name>
    <name type="common">Cillobacterium cellulosolvens</name>
    <dbReference type="NCBI Taxonomy" id="633697"/>
    <lineage>
        <taxon>Bacteria</taxon>
        <taxon>Bacillati</taxon>
        <taxon>Bacillota</taxon>
        <taxon>Clostridia</taxon>
        <taxon>Eubacteriales</taxon>
        <taxon>Eubacteriaceae</taxon>
        <taxon>Eubacterium</taxon>
    </lineage>
</organism>
<dbReference type="HOGENOM" id="CLU_043142_2_0_9"/>
<proteinExistence type="predicted"/>
<evidence type="ECO:0008006" key="3">
    <source>
        <dbReference type="Google" id="ProtNLM"/>
    </source>
</evidence>
<dbReference type="Pfam" id="PF11187">
    <property type="entry name" value="Mbeg1-like"/>
    <property type="match status" value="1"/>
</dbReference>
<gene>
    <name evidence="1" type="ORF">EubceDRAFT1_1219</name>
</gene>
<dbReference type="STRING" id="633697.EubceDRAFT1_1219"/>
<sequence>MGNIMDYLDWRGDLTYSVDPFNEVDNLIMSTLAYVDFEGIMTEPGQQLCYGIRHLNEEYWKHHTHEEVAARKTFYRDAPFLMEKMAACRRYRRLRVERYVNYVDPAHSEQMAAITIYPGNGSTYVAFRGTDDTLIGWKEDFSFSYMEATEGQLDAVNYLNSVQEGKCGRLIVGGHSKGGNFAIYASAFCNQEIRDRIETIYSNDGPGLGSVVDGVDGYRQIAGRIRKYTPAYSIVGVLLAGEVVPKLISSDQDGIMQHDEFTWQVMGNHFVEAPKRETASELFEKIVNAWISSESPEERKLFVETIFDLLAATGAQTLGDLGKSRSQTVSMIVSALKRMPPETRDPFLQIIKDLGSCGTDILKTHFQTETGRLLDKVRAIPKRNTEQVRKETQA</sequence>
<dbReference type="InterPro" id="IPR029058">
    <property type="entry name" value="AB_hydrolase_fold"/>
</dbReference>
<keyword evidence="2" id="KW-1185">Reference proteome</keyword>
<evidence type="ECO:0000313" key="1">
    <source>
        <dbReference type="EMBL" id="EIM57036.1"/>
    </source>
</evidence>
<dbReference type="EMBL" id="CM001487">
    <property type="protein sequence ID" value="EIM57036.1"/>
    <property type="molecule type" value="Genomic_DNA"/>
</dbReference>
<dbReference type="AlphaFoldDB" id="I5ATB3"/>
<reference evidence="1 2" key="2">
    <citation type="submission" date="2012-02" db="EMBL/GenBank/DDBJ databases">
        <title>Improved High-Quality Draft sequence of Eubacterium cellulosolvens 6.</title>
        <authorList>
            <consortium name="US DOE Joint Genome Institute"/>
            <person name="Lucas S."/>
            <person name="Han J."/>
            <person name="Lapidus A."/>
            <person name="Cheng J.-F."/>
            <person name="Goodwin L."/>
            <person name="Pitluck S."/>
            <person name="Peters L."/>
            <person name="Mikhailova N."/>
            <person name="Gu W."/>
            <person name="Detter J.C."/>
            <person name="Han C."/>
            <person name="Tapia R."/>
            <person name="Land M."/>
            <person name="Hauser L."/>
            <person name="Kyrpides N."/>
            <person name="Ivanova N."/>
            <person name="Pagani I."/>
            <person name="Johnson E."/>
            <person name="Mukhopadhyay B."/>
            <person name="Anderson I."/>
            <person name="Woyke T."/>
        </authorList>
    </citation>
    <scope>NUCLEOTIDE SEQUENCE [LARGE SCALE GENOMIC DNA]</scope>
    <source>
        <strain evidence="1 2">6</strain>
    </source>
</reference>